<feature type="transmembrane region" description="Helical" evidence="1">
    <location>
        <begin position="44"/>
        <end position="62"/>
    </location>
</feature>
<dbReference type="EMBL" id="LR797414">
    <property type="protein sequence ID" value="CAB4213969.1"/>
    <property type="molecule type" value="Genomic_DNA"/>
</dbReference>
<reference evidence="2" key="1">
    <citation type="submission" date="2020-05" db="EMBL/GenBank/DDBJ databases">
        <authorList>
            <person name="Chiriac C."/>
            <person name="Salcher M."/>
            <person name="Ghai R."/>
            <person name="Kavagutti S V."/>
        </authorList>
    </citation>
    <scope>NUCLEOTIDE SEQUENCE</scope>
</reference>
<evidence type="ECO:0000313" key="2">
    <source>
        <dbReference type="EMBL" id="CAB4213969.1"/>
    </source>
</evidence>
<organism evidence="2">
    <name type="scientific">uncultured Caudovirales phage</name>
    <dbReference type="NCBI Taxonomy" id="2100421"/>
    <lineage>
        <taxon>Viruses</taxon>
        <taxon>Duplodnaviria</taxon>
        <taxon>Heunggongvirae</taxon>
        <taxon>Uroviricota</taxon>
        <taxon>Caudoviricetes</taxon>
        <taxon>Peduoviridae</taxon>
        <taxon>Maltschvirus</taxon>
        <taxon>Maltschvirus maltsch</taxon>
    </lineage>
</organism>
<feature type="transmembrane region" description="Helical" evidence="1">
    <location>
        <begin position="12"/>
        <end position="32"/>
    </location>
</feature>
<dbReference type="Pfam" id="PF25612">
    <property type="entry name" value="DUF7940"/>
    <property type="match status" value="1"/>
</dbReference>
<protein>
    <recommendedName>
        <fullName evidence="3">Holin</fullName>
    </recommendedName>
</protein>
<keyword evidence="1" id="KW-1133">Transmembrane helix</keyword>
<sequence length="68" mass="7535">MKLVDNWRECKKWISLHCMVIAGAVQGAWLYIPDDMKQSIPKDLVTGFTVALLVLGAVGRFVNQSGSK</sequence>
<keyword evidence="1" id="KW-0812">Transmembrane</keyword>
<dbReference type="InterPro" id="IPR057700">
    <property type="entry name" value="DUF7940"/>
</dbReference>
<keyword evidence="1" id="KW-0472">Membrane</keyword>
<evidence type="ECO:0008006" key="3">
    <source>
        <dbReference type="Google" id="ProtNLM"/>
    </source>
</evidence>
<accession>A0A6J5SHX2</accession>
<evidence type="ECO:0000256" key="1">
    <source>
        <dbReference type="SAM" id="Phobius"/>
    </source>
</evidence>
<gene>
    <name evidence="2" type="ORF">UFOVP1454_11</name>
</gene>
<name>A0A6J5SHX2_9CAUD</name>
<proteinExistence type="predicted"/>